<sequence length="135" mass="15382">MPHNNLPALAQVCYYFLFKHNKMQAESYTHLEFKMFFFENDLLSSKVVTETKMKVLPKRNVTLPFHRCVRGSVLWVHPNKEAVKSFQVPDCVFVSPSGLVNHTNHRLGQRSGDSGVGVFRHPSRENWSGPVAVAV</sequence>
<evidence type="ECO:0000313" key="2">
    <source>
        <dbReference type="Proteomes" id="UP000664940"/>
    </source>
</evidence>
<proteinExistence type="predicted"/>
<dbReference type="EMBL" id="JABVXQ010000001">
    <property type="protein sequence ID" value="KAF6130877.1"/>
    <property type="molecule type" value="Genomic_DNA"/>
</dbReference>
<protein>
    <submittedName>
        <fullName evidence="1">Uncharacterized protein</fullName>
    </submittedName>
</protein>
<gene>
    <name evidence="1" type="ORF">HJG60_007836</name>
</gene>
<name>A0A834BIC5_9CHIR</name>
<accession>A0A834BIC5</accession>
<dbReference type="AlphaFoldDB" id="A0A834BIC5"/>
<comment type="caution">
    <text evidence="1">The sequence shown here is derived from an EMBL/GenBank/DDBJ whole genome shotgun (WGS) entry which is preliminary data.</text>
</comment>
<organism evidence="1 2">
    <name type="scientific">Phyllostomus discolor</name>
    <name type="common">pale spear-nosed bat</name>
    <dbReference type="NCBI Taxonomy" id="89673"/>
    <lineage>
        <taxon>Eukaryota</taxon>
        <taxon>Metazoa</taxon>
        <taxon>Chordata</taxon>
        <taxon>Craniata</taxon>
        <taxon>Vertebrata</taxon>
        <taxon>Euteleostomi</taxon>
        <taxon>Mammalia</taxon>
        <taxon>Eutheria</taxon>
        <taxon>Laurasiatheria</taxon>
        <taxon>Chiroptera</taxon>
        <taxon>Yangochiroptera</taxon>
        <taxon>Phyllostomidae</taxon>
        <taxon>Phyllostominae</taxon>
        <taxon>Phyllostomus</taxon>
    </lineage>
</organism>
<dbReference type="Proteomes" id="UP000664940">
    <property type="component" value="Unassembled WGS sequence"/>
</dbReference>
<reference evidence="1 2" key="1">
    <citation type="journal article" date="2020" name="Nature">
        <title>Six reference-quality genomes reveal evolution of bat adaptations.</title>
        <authorList>
            <person name="Jebb D."/>
            <person name="Huang Z."/>
            <person name="Pippel M."/>
            <person name="Hughes G.M."/>
            <person name="Lavrichenko K."/>
            <person name="Devanna P."/>
            <person name="Winkler S."/>
            <person name="Jermiin L.S."/>
            <person name="Skirmuntt E.C."/>
            <person name="Katzourakis A."/>
            <person name="Burkitt-Gray L."/>
            <person name="Ray D.A."/>
            <person name="Sullivan K.A.M."/>
            <person name="Roscito J.G."/>
            <person name="Kirilenko B.M."/>
            <person name="Davalos L.M."/>
            <person name="Corthals A.P."/>
            <person name="Power M.L."/>
            <person name="Jones G."/>
            <person name="Ransome R.D."/>
            <person name="Dechmann D.K.N."/>
            <person name="Locatelli A.G."/>
            <person name="Puechmaille S.J."/>
            <person name="Fedrigo O."/>
            <person name="Jarvis E.D."/>
            <person name="Hiller M."/>
            <person name="Vernes S.C."/>
            <person name="Myers E.W."/>
            <person name="Teeling E.C."/>
        </authorList>
    </citation>
    <scope>NUCLEOTIDE SEQUENCE [LARGE SCALE GENOMIC DNA]</scope>
    <source>
        <strain evidence="1">Bat1K_MPI-CBG_1</strain>
    </source>
</reference>
<evidence type="ECO:0000313" key="1">
    <source>
        <dbReference type="EMBL" id="KAF6130877.1"/>
    </source>
</evidence>